<evidence type="ECO:0008006" key="3">
    <source>
        <dbReference type="Google" id="ProtNLM"/>
    </source>
</evidence>
<organism evidence="1 2">
    <name type="scientific">Delftia acidovorans (strain DSM 14801 / SPH-1)</name>
    <dbReference type="NCBI Taxonomy" id="398578"/>
    <lineage>
        <taxon>Bacteria</taxon>
        <taxon>Pseudomonadati</taxon>
        <taxon>Pseudomonadota</taxon>
        <taxon>Betaproteobacteria</taxon>
        <taxon>Burkholderiales</taxon>
        <taxon>Comamonadaceae</taxon>
        <taxon>Delftia</taxon>
    </lineage>
</organism>
<dbReference type="KEGG" id="dac:Daci_3457"/>
<gene>
    <name evidence="1" type="ordered locus">Daci_3457</name>
</gene>
<dbReference type="SUPFAM" id="SSF52402">
    <property type="entry name" value="Adenine nucleotide alpha hydrolases-like"/>
    <property type="match status" value="1"/>
</dbReference>
<name>A9C2E9_DELAS</name>
<reference evidence="1 2" key="1">
    <citation type="journal article" date="2004" name="Appl. Environ. Microbiol.">
        <title>Mineralization of individual congeners of linear alkylbenzenesulfonate by defined pairs of heterotrophic bacteria.</title>
        <authorList>
            <person name="Schleheck D."/>
            <person name="Knepper T.P."/>
            <person name="Fischer K."/>
            <person name="Cook A.M."/>
        </authorList>
    </citation>
    <scope>NUCLEOTIDE SEQUENCE [LARGE SCALE GENOMIC DNA]</scope>
    <source>
        <strain evidence="2">DSM 14801 / SPH-1</strain>
    </source>
</reference>
<dbReference type="STRING" id="398578.Daci_3457"/>
<dbReference type="Proteomes" id="UP000000784">
    <property type="component" value="Chromosome"/>
</dbReference>
<reference evidence="2" key="2">
    <citation type="submission" date="2007-11" db="EMBL/GenBank/DDBJ databases">
        <title>Complete sequence of Delftia acidovorans DSM 14801 / SPH-1.</title>
        <authorList>
            <person name="Copeland A."/>
            <person name="Lucas S."/>
            <person name="Lapidus A."/>
            <person name="Barry K."/>
            <person name="Glavina del Rio T."/>
            <person name="Dalin E."/>
            <person name="Tice H."/>
            <person name="Pitluck S."/>
            <person name="Lowry S."/>
            <person name="Clum A."/>
            <person name="Schmutz J."/>
            <person name="Larimer F."/>
            <person name="Land M."/>
            <person name="Hauser L."/>
            <person name="Kyrpides N."/>
            <person name="Kim E."/>
            <person name="Schleheck D."/>
            <person name="Richardson P."/>
        </authorList>
    </citation>
    <scope>NUCLEOTIDE SEQUENCE [LARGE SCALE GENOMIC DNA]</scope>
    <source>
        <strain evidence="2">DSM 14801 / SPH-1</strain>
    </source>
</reference>
<dbReference type="HOGENOM" id="CLU_1033358_0_0_4"/>
<protein>
    <recommendedName>
        <fullName evidence="3">Phosphoadenosine phosphosulfate reductase family protein</fullName>
    </recommendedName>
</protein>
<proteinExistence type="predicted"/>
<dbReference type="eggNOG" id="COG0175">
    <property type="taxonomic scope" value="Bacteria"/>
</dbReference>
<accession>A9C2E9</accession>
<dbReference type="RefSeq" id="WP_012205293.1">
    <property type="nucleotide sequence ID" value="NC_010002.1"/>
</dbReference>
<dbReference type="AlphaFoldDB" id="A9C2E9"/>
<keyword evidence="2" id="KW-1185">Reference proteome</keyword>
<dbReference type="Gene3D" id="3.40.50.620">
    <property type="entry name" value="HUPs"/>
    <property type="match status" value="1"/>
</dbReference>
<evidence type="ECO:0000313" key="1">
    <source>
        <dbReference type="EMBL" id="ABX36093.1"/>
    </source>
</evidence>
<dbReference type="GeneID" id="24117241"/>
<evidence type="ECO:0000313" key="2">
    <source>
        <dbReference type="Proteomes" id="UP000000784"/>
    </source>
</evidence>
<sequence length="269" mass="30488">MQHIVCYSGGHSSALVALDVAHRFGTRNLVLLNHDMHFSVEHADIKRFKRDVAEHLGVPLTFASRRNARQDQFDVCVEAQAFKVGSGSELCTARLKTEPFMEWLAVNASQGESVIYYGFDATEPGRIQRRTGIMGALGWKTDYPRLWNDRKHDSTEALGIPRPCTYGVFKHGNCIGCLKAGWQHWYIVYCTRPDIWLKAQWAEDEIGHAIHWDGDKPVYLEDMAAKFAAMQANGIPATEHIPHQRFWAHANKIIRINVLQEALPCECTS</sequence>
<dbReference type="InterPro" id="IPR014729">
    <property type="entry name" value="Rossmann-like_a/b/a_fold"/>
</dbReference>
<dbReference type="EMBL" id="CP000884">
    <property type="protein sequence ID" value="ABX36093.1"/>
    <property type="molecule type" value="Genomic_DNA"/>
</dbReference>